<gene>
    <name evidence="1" type="ORF">SAMN05192564_11110</name>
</gene>
<dbReference type="EMBL" id="FNRQ01000011">
    <property type="protein sequence ID" value="SEB22867.1"/>
    <property type="molecule type" value="Genomic_DNA"/>
</dbReference>
<organism evidence="1 2">
    <name type="scientific">Paraburkholderia sartisoli</name>
    <dbReference type="NCBI Taxonomy" id="83784"/>
    <lineage>
        <taxon>Bacteria</taxon>
        <taxon>Pseudomonadati</taxon>
        <taxon>Pseudomonadota</taxon>
        <taxon>Betaproteobacteria</taxon>
        <taxon>Burkholderiales</taxon>
        <taxon>Burkholderiaceae</taxon>
        <taxon>Paraburkholderia</taxon>
    </lineage>
</organism>
<sequence>MAGEPGHAPLDGVVVGVRYVGAGKALHSGIANLLFSLECSFRVYPQKSLRKGRWSRCQNISNALCFVSTSDSCMALSFACPA</sequence>
<evidence type="ECO:0000313" key="1">
    <source>
        <dbReference type="EMBL" id="SEB22867.1"/>
    </source>
</evidence>
<protein>
    <submittedName>
        <fullName evidence="1">Uncharacterized protein</fullName>
    </submittedName>
</protein>
<keyword evidence="2" id="KW-1185">Reference proteome</keyword>
<accession>A0A1H4HLZ5</accession>
<evidence type="ECO:0000313" key="2">
    <source>
        <dbReference type="Proteomes" id="UP000198638"/>
    </source>
</evidence>
<dbReference type="Proteomes" id="UP000198638">
    <property type="component" value="Unassembled WGS sequence"/>
</dbReference>
<name>A0A1H4HLZ5_9BURK</name>
<dbReference type="AlphaFoldDB" id="A0A1H4HLZ5"/>
<proteinExistence type="predicted"/>
<reference evidence="2" key="1">
    <citation type="submission" date="2016-10" db="EMBL/GenBank/DDBJ databases">
        <authorList>
            <person name="Varghese N."/>
            <person name="Submissions S."/>
        </authorList>
    </citation>
    <scope>NUCLEOTIDE SEQUENCE [LARGE SCALE GENOMIC DNA]</scope>
    <source>
        <strain evidence="2">LMG 24000</strain>
    </source>
</reference>